<feature type="compositionally biased region" description="Acidic residues" evidence="1">
    <location>
        <begin position="236"/>
        <end position="245"/>
    </location>
</feature>
<organism evidence="2 3">
    <name type="scientific">Marssonina brunnea f. sp. multigermtubi (strain MB_m1)</name>
    <name type="common">Marssonina leaf spot fungus</name>
    <dbReference type="NCBI Taxonomy" id="1072389"/>
    <lineage>
        <taxon>Eukaryota</taxon>
        <taxon>Fungi</taxon>
        <taxon>Dikarya</taxon>
        <taxon>Ascomycota</taxon>
        <taxon>Pezizomycotina</taxon>
        <taxon>Leotiomycetes</taxon>
        <taxon>Helotiales</taxon>
        <taxon>Drepanopezizaceae</taxon>
        <taxon>Drepanopeziza</taxon>
    </lineage>
</organism>
<keyword evidence="3" id="KW-1185">Reference proteome</keyword>
<feature type="compositionally biased region" description="Basic and acidic residues" evidence="1">
    <location>
        <begin position="58"/>
        <end position="113"/>
    </location>
</feature>
<reference evidence="2 3" key="1">
    <citation type="journal article" date="2012" name="BMC Genomics">
        <title>Sequencing the genome of Marssonina brunnea reveals fungus-poplar co-evolution.</title>
        <authorList>
            <person name="Zhu S."/>
            <person name="Cao Y.-Z."/>
            <person name="Jiang C."/>
            <person name="Tan B.-Y."/>
            <person name="Wang Z."/>
            <person name="Feng S."/>
            <person name="Zhang L."/>
            <person name="Su X.-H."/>
            <person name="Brejova B."/>
            <person name="Vinar T."/>
            <person name="Xu M."/>
            <person name="Wang M.-X."/>
            <person name="Zhang S.-G."/>
            <person name="Huang M.-R."/>
            <person name="Wu R."/>
            <person name="Zhou Y."/>
        </authorList>
    </citation>
    <scope>NUCLEOTIDE SEQUENCE [LARGE SCALE GENOMIC DNA]</scope>
    <source>
        <strain evidence="2 3">MB_m1</strain>
    </source>
</reference>
<dbReference type="AlphaFoldDB" id="K1X6H1"/>
<sequence length="255" mass="29001">MAEKAAAWAAHDKKKKKKEVEEEEEEEEEEGFLTDKNEIRSLNEDMKELQTNVAQLRAKVDRHERQEAEGDPGDDRGNDDSSSSKDSEEGQYLRDVEQIFEHQAHGPSDERNGETWLSDINLDSEHMQWDGLIEDMAMDIIQSADYDAADEESTQRLPTCQWFQNTHEINDENSDYSRSDNSDRMSGSDNDINARTRSARYTSSFGLIDSSGDEHRGLVGSNAENLDDAKNLGNEENFDDEDEDSQPSAKRIRSS</sequence>
<evidence type="ECO:0000313" key="2">
    <source>
        <dbReference type="EMBL" id="EKD20681.1"/>
    </source>
</evidence>
<dbReference type="EMBL" id="JH921429">
    <property type="protein sequence ID" value="EKD20681.1"/>
    <property type="molecule type" value="Genomic_DNA"/>
</dbReference>
<dbReference type="InParanoid" id="K1X6H1"/>
<dbReference type="GeneID" id="18757298"/>
<accession>K1X6H1</accession>
<gene>
    <name evidence="2" type="ORF">MBM_01363</name>
</gene>
<feature type="region of interest" description="Disordered" evidence="1">
    <location>
        <begin position="166"/>
        <end position="255"/>
    </location>
</feature>
<dbReference type="KEGG" id="mbe:MBM_01363"/>
<protein>
    <submittedName>
        <fullName evidence="2">Uncharacterized protein</fullName>
    </submittedName>
</protein>
<feature type="region of interest" description="Disordered" evidence="1">
    <location>
        <begin position="1"/>
        <end position="117"/>
    </location>
</feature>
<feature type="compositionally biased region" description="Basic and acidic residues" evidence="1">
    <location>
        <begin position="33"/>
        <end position="48"/>
    </location>
</feature>
<proteinExistence type="predicted"/>
<name>K1X6H1_MARBU</name>
<feature type="compositionally biased region" description="Polar residues" evidence="1">
    <location>
        <begin position="184"/>
        <end position="205"/>
    </location>
</feature>
<evidence type="ECO:0000313" key="3">
    <source>
        <dbReference type="Proteomes" id="UP000006753"/>
    </source>
</evidence>
<feature type="compositionally biased region" description="Acidic residues" evidence="1">
    <location>
        <begin position="21"/>
        <end position="32"/>
    </location>
</feature>
<dbReference type="HOGENOM" id="CLU_1090190_0_0_1"/>
<evidence type="ECO:0000256" key="1">
    <source>
        <dbReference type="SAM" id="MobiDB-lite"/>
    </source>
</evidence>
<dbReference type="Proteomes" id="UP000006753">
    <property type="component" value="Unassembled WGS sequence"/>
</dbReference>